<sequence length="272" mass="28779">MREDAALPDAPRREARRAAPQQDPARPDGVLLLHGFTSAPSTMAPVAEALEQAGFLVETPLLPGHGTAWRDLARTPRAALTDSALSAWDGLARRCRTVGVAGLSMGGTLALQVAARRPVSAAAVINPALRLRPGQGLAARLLWRLMPSVGSIAGDIARAGVREEAYPRTPVRGVAELDRLAAEVRAELGAVEAPVLLLRSAQDGVLPRAAAASLGERLTGASLREVVLRRSRHVATLDHDAERVAAEVRGFLTGAADRRVPRNDETAEAEDR</sequence>
<dbReference type="Pfam" id="PF12146">
    <property type="entry name" value="Hydrolase_4"/>
    <property type="match status" value="1"/>
</dbReference>
<organism evidence="3 4">
    <name type="scientific">Nesterenkonia halobia</name>
    <dbReference type="NCBI Taxonomy" id="37922"/>
    <lineage>
        <taxon>Bacteria</taxon>
        <taxon>Bacillati</taxon>
        <taxon>Actinomycetota</taxon>
        <taxon>Actinomycetes</taxon>
        <taxon>Micrococcales</taxon>
        <taxon>Micrococcaceae</taxon>
        <taxon>Nesterenkonia</taxon>
    </lineage>
</organism>
<keyword evidence="4" id="KW-1185">Reference proteome</keyword>
<reference evidence="4" key="1">
    <citation type="journal article" date="2019" name="Int. J. Syst. Evol. Microbiol.">
        <title>The Global Catalogue of Microorganisms (GCM) 10K type strain sequencing project: providing services to taxonomists for standard genome sequencing and annotation.</title>
        <authorList>
            <consortium name="The Broad Institute Genomics Platform"/>
            <consortium name="The Broad Institute Genome Sequencing Center for Infectious Disease"/>
            <person name="Wu L."/>
            <person name="Ma J."/>
        </authorList>
    </citation>
    <scope>NUCLEOTIDE SEQUENCE [LARGE SCALE GENOMIC DNA]</scope>
    <source>
        <strain evidence="4">JCM 11483</strain>
    </source>
</reference>
<dbReference type="PIRSF" id="PIRSF017388">
    <property type="entry name" value="Esterase_lipase"/>
    <property type="match status" value="1"/>
</dbReference>
<comment type="caution">
    <text evidence="3">The sequence shown here is derived from an EMBL/GenBank/DDBJ whole genome shotgun (WGS) entry which is preliminary data.</text>
</comment>
<dbReference type="EMBL" id="BAAAYG010000007">
    <property type="protein sequence ID" value="GAA3285516.1"/>
    <property type="molecule type" value="Genomic_DNA"/>
</dbReference>
<feature type="domain" description="Serine aminopeptidase S33" evidence="2">
    <location>
        <begin position="30"/>
        <end position="237"/>
    </location>
</feature>
<dbReference type="PANTHER" id="PTHR43798">
    <property type="entry name" value="MONOACYLGLYCEROL LIPASE"/>
    <property type="match status" value="1"/>
</dbReference>
<dbReference type="RefSeq" id="WP_344720493.1">
    <property type="nucleotide sequence ID" value="NZ_BAAAYG010000007.1"/>
</dbReference>
<dbReference type="GO" id="GO:0016787">
    <property type="term" value="F:hydrolase activity"/>
    <property type="evidence" value="ECO:0007669"/>
    <property type="project" value="UniProtKB-KW"/>
</dbReference>
<evidence type="ECO:0000313" key="3">
    <source>
        <dbReference type="EMBL" id="GAA3285516.1"/>
    </source>
</evidence>
<feature type="region of interest" description="Disordered" evidence="1">
    <location>
        <begin position="1"/>
        <end position="28"/>
    </location>
</feature>
<evidence type="ECO:0000313" key="4">
    <source>
        <dbReference type="Proteomes" id="UP001501736"/>
    </source>
</evidence>
<gene>
    <name evidence="3" type="ORF">GCM10020260_18170</name>
</gene>
<dbReference type="InterPro" id="IPR012354">
    <property type="entry name" value="Esterase_lipase"/>
</dbReference>
<name>A0ABP6RD25_9MICC</name>
<evidence type="ECO:0000256" key="1">
    <source>
        <dbReference type="SAM" id="MobiDB-lite"/>
    </source>
</evidence>
<dbReference type="InterPro" id="IPR050266">
    <property type="entry name" value="AB_hydrolase_sf"/>
</dbReference>
<proteinExistence type="predicted"/>
<feature type="compositionally biased region" description="Basic and acidic residues" evidence="1">
    <location>
        <begin position="1"/>
        <end position="17"/>
    </location>
</feature>
<evidence type="ECO:0000259" key="2">
    <source>
        <dbReference type="Pfam" id="PF12146"/>
    </source>
</evidence>
<dbReference type="InterPro" id="IPR022742">
    <property type="entry name" value="Hydrolase_4"/>
</dbReference>
<dbReference type="Gene3D" id="3.40.50.1820">
    <property type="entry name" value="alpha/beta hydrolase"/>
    <property type="match status" value="1"/>
</dbReference>
<keyword evidence="3" id="KW-0378">Hydrolase</keyword>
<feature type="compositionally biased region" description="Low complexity" evidence="1">
    <location>
        <begin position="18"/>
        <end position="28"/>
    </location>
</feature>
<dbReference type="InterPro" id="IPR029058">
    <property type="entry name" value="AB_hydrolase_fold"/>
</dbReference>
<dbReference type="SUPFAM" id="SSF53474">
    <property type="entry name" value="alpha/beta-Hydrolases"/>
    <property type="match status" value="1"/>
</dbReference>
<dbReference type="PANTHER" id="PTHR43798:SF33">
    <property type="entry name" value="HYDROLASE, PUTATIVE (AFU_ORTHOLOGUE AFUA_2G14860)-RELATED"/>
    <property type="match status" value="1"/>
</dbReference>
<dbReference type="Proteomes" id="UP001501736">
    <property type="component" value="Unassembled WGS sequence"/>
</dbReference>
<accession>A0ABP6RD25</accession>
<protein>
    <submittedName>
        <fullName evidence="3">Alpha/beta fold hydrolase</fullName>
    </submittedName>
</protein>